<dbReference type="Proteomes" id="UP001595906">
    <property type="component" value="Unassembled WGS sequence"/>
</dbReference>
<protein>
    <submittedName>
        <fullName evidence="6">Outer membrane beta-barrel protein</fullName>
    </submittedName>
</protein>
<dbReference type="Gene3D" id="2.40.170.20">
    <property type="entry name" value="TonB-dependent receptor, beta-barrel domain"/>
    <property type="match status" value="1"/>
</dbReference>
<keyword evidence="7" id="KW-1185">Reference proteome</keyword>
<dbReference type="SUPFAM" id="SSF56935">
    <property type="entry name" value="Porins"/>
    <property type="match status" value="1"/>
</dbReference>
<dbReference type="Pfam" id="PF13620">
    <property type="entry name" value="CarboxypepD_reg"/>
    <property type="match status" value="1"/>
</dbReference>
<evidence type="ECO:0000256" key="3">
    <source>
        <dbReference type="ARBA" id="ARBA00023237"/>
    </source>
</evidence>
<dbReference type="Pfam" id="PF14905">
    <property type="entry name" value="OMP_b-brl_3"/>
    <property type="match status" value="1"/>
</dbReference>
<proteinExistence type="predicted"/>
<evidence type="ECO:0000313" key="6">
    <source>
        <dbReference type="EMBL" id="MFC4232240.1"/>
    </source>
</evidence>
<reference evidence="7" key="1">
    <citation type="journal article" date="2019" name="Int. J. Syst. Evol. Microbiol.">
        <title>The Global Catalogue of Microorganisms (GCM) 10K type strain sequencing project: providing services to taxonomists for standard genome sequencing and annotation.</title>
        <authorList>
            <consortium name="The Broad Institute Genomics Platform"/>
            <consortium name="The Broad Institute Genome Sequencing Center for Infectious Disease"/>
            <person name="Wu L."/>
            <person name="Ma J."/>
        </authorList>
    </citation>
    <scope>NUCLEOTIDE SEQUENCE [LARGE SCALE GENOMIC DNA]</scope>
    <source>
        <strain evidence="7">CECT 8010</strain>
    </source>
</reference>
<evidence type="ECO:0000256" key="4">
    <source>
        <dbReference type="SAM" id="SignalP"/>
    </source>
</evidence>
<dbReference type="SUPFAM" id="SSF49464">
    <property type="entry name" value="Carboxypeptidase regulatory domain-like"/>
    <property type="match status" value="1"/>
</dbReference>
<sequence>MSRFAFTAFLFITSLSALAQNKTNQITGTVIDSLSKQALPNATIILSSSTTTIKTTISDNKGAYTFKNLGNGTYSLSVQYIGYKTASLTGITVNGEPTQAFTHKLILDQQGLKAVTITSAKPFIVMSADKLTLNVASSPIAAGGNAYDVILRAPGVVEQNNSLSLNGKSVTVLINGRPSNLTGEDLKTSLSAMQANGIEKVEVISNPSAKYDAQGASVINIILAKNKNLGTNGTATLGVGTGRYVRGNTGLTLNHRDVKSNIYGSYDYAYNPQYIQSTSDRNIGSNATLAETEYEVRKRSNHNYKIGFDYDINKRSSFGFLAKGISVIRDRQVEHNTDLHVTGMAKDSTSNITTSGTATIFNPAINVYYKKLLDSAGKKDIVFNADYFQYNREWNDDFTTRYYDDKGLQYQPPFYLRDNSPSIVTLKSITADFTNTTKFGKWEAGAKASFAKTDNDVLWEQQISNNWQVDANKTNHFIYKENILAGYINLNKTIKKYSFQAGLRTEYTSTNGTSVTINQNNTNQYISLFPNVAVSYTKSASHMFKLSYRKSIQRFGYEIVNPFVVYQSQFSYTQGNPKILPTFVHSFELTHVYKYKLFTTLSYSHITQTLAQVYKPGNDSSVISTYDNLNNATVVSLTVTSQKSFFKGKWGSVNTLGSFYAKYDAQSFGNAVNSRVTGYINTTNTFALPKKWKAEIQAYYSTPIASGIYNIDGMLQVNIGLSKPIMNGKGTLACNVKDIFNTFEYRINTLYNGGTIHTYNKNESRFVNLVFTYKFGNNRVRASKTRTTGLEEEKGRLGNN</sequence>
<dbReference type="Gene3D" id="2.60.40.1120">
    <property type="entry name" value="Carboxypeptidase-like, regulatory domain"/>
    <property type="match status" value="1"/>
</dbReference>
<dbReference type="RefSeq" id="WP_379014013.1">
    <property type="nucleotide sequence ID" value="NZ_JBHSDC010000019.1"/>
</dbReference>
<accession>A0ABV8PZI7</accession>
<evidence type="ECO:0000256" key="1">
    <source>
        <dbReference type="ARBA" id="ARBA00004442"/>
    </source>
</evidence>
<organism evidence="6 7">
    <name type="scientific">Parasediminibacterium paludis</name>
    <dbReference type="NCBI Taxonomy" id="908966"/>
    <lineage>
        <taxon>Bacteria</taxon>
        <taxon>Pseudomonadati</taxon>
        <taxon>Bacteroidota</taxon>
        <taxon>Chitinophagia</taxon>
        <taxon>Chitinophagales</taxon>
        <taxon>Chitinophagaceae</taxon>
        <taxon>Parasediminibacterium</taxon>
    </lineage>
</organism>
<dbReference type="InterPro" id="IPR036942">
    <property type="entry name" value="Beta-barrel_TonB_sf"/>
</dbReference>
<evidence type="ECO:0000256" key="2">
    <source>
        <dbReference type="ARBA" id="ARBA00023136"/>
    </source>
</evidence>
<keyword evidence="4" id="KW-0732">Signal</keyword>
<feature type="domain" description="Outer membrane protein beta-barrel" evidence="5">
    <location>
        <begin position="374"/>
        <end position="773"/>
    </location>
</feature>
<keyword evidence="2" id="KW-0472">Membrane</keyword>
<feature type="chain" id="PRO_5046202394" evidence="4">
    <location>
        <begin position="20"/>
        <end position="800"/>
    </location>
</feature>
<evidence type="ECO:0000259" key="5">
    <source>
        <dbReference type="Pfam" id="PF14905"/>
    </source>
</evidence>
<comment type="caution">
    <text evidence="6">The sequence shown here is derived from an EMBL/GenBank/DDBJ whole genome shotgun (WGS) entry which is preliminary data.</text>
</comment>
<gene>
    <name evidence="6" type="ORF">ACFOW1_10085</name>
</gene>
<evidence type="ECO:0000313" key="7">
    <source>
        <dbReference type="Proteomes" id="UP001595906"/>
    </source>
</evidence>
<dbReference type="InterPro" id="IPR008969">
    <property type="entry name" value="CarboxyPept-like_regulatory"/>
</dbReference>
<keyword evidence="3" id="KW-0998">Cell outer membrane</keyword>
<feature type="signal peptide" evidence="4">
    <location>
        <begin position="1"/>
        <end position="19"/>
    </location>
</feature>
<name>A0ABV8PZI7_9BACT</name>
<dbReference type="InterPro" id="IPR041700">
    <property type="entry name" value="OMP_b-brl_3"/>
</dbReference>
<dbReference type="EMBL" id="JBHSDC010000019">
    <property type="protein sequence ID" value="MFC4232240.1"/>
    <property type="molecule type" value="Genomic_DNA"/>
</dbReference>
<comment type="subcellular location">
    <subcellularLocation>
        <location evidence="1">Cell outer membrane</location>
    </subcellularLocation>
</comment>